<dbReference type="InterPro" id="IPR024191">
    <property type="entry name" value="Peptidase_M61"/>
</dbReference>
<name>A0A4R3KQM1_9SPHI</name>
<dbReference type="InterPro" id="IPR027268">
    <property type="entry name" value="Peptidase_M4/M1_CTD_sf"/>
</dbReference>
<dbReference type="PROSITE" id="PS50106">
    <property type="entry name" value="PDZ"/>
    <property type="match status" value="1"/>
</dbReference>
<organism evidence="3 4">
    <name type="scientific">Anseongella ginsenosidimutans</name>
    <dbReference type="NCBI Taxonomy" id="496056"/>
    <lineage>
        <taxon>Bacteria</taxon>
        <taxon>Pseudomonadati</taxon>
        <taxon>Bacteroidota</taxon>
        <taxon>Sphingobacteriia</taxon>
        <taxon>Sphingobacteriales</taxon>
        <taxon>Sphingobacteriaceae</taxon>
        <taxon>Anseongella</taxon>
    </lineage>
</organism>
<dbReference type="Proteomes" id="UP000295807">
    <property type="component" value="Unassembled WGS sequence"/>
</dbReference>
<feature type="chain" id="PRO_5020215559" evidence="1">
    <location>
        <begin position="25"/>
        <end position="599"/>
    </location>
</feature>
<dbReference type="AlphaFoldDB" id="A0A4R3KQM1"/>
<keyword evidence="1" id="KW-0732">Signal</keyword>
<dbReference type="Pfam" id="PF13180">
    <property type="entry name" value="PDZ_2"/>
    <property type="match status" value="1"/>
</dbReference>
<dbReference type="SMART" id="SM00228">
    <property type="entry name" value="PDZ"/>
    <property type="match status" value="1"/>
</dbReference>
<keyword evidence="3" id="KW-0378">Hydrolase</keyword>
<protein>
    <submittedName>
        <fullName evidence="3">Putative metalloprotease with PDZ domain</fullName>
    </submittedName>
</protein>
<keyword evidence="3" id="KW-0482">Metalloprotease</keyword>
<dbReference type="EMBL" id="SMAD01000006">
    <property type="protein sequence ID" value="TCS86810.1"/>
    <property type="molecule type" value="Genomic_DNA"/>
</dbReference>
<dbReference type="RefSeq" id="WP_207910288.1">
    <property type="nucleotide sequence ID" value="NZ_CP042432.1"/>
</dbReference>
<feature type="domain" description="PDZ" evidence="2">
    <location>
        <begin position="483"/>
        <end position="560"/>
    </location>
</feature>
<dbReference type="Gene3D" id="2.60.40.3650">
    <property type="match status" value="1"/>
</dbReference>
<dbReference type="SUPFAM" id="SSF55486">
    <property type="entry name" value="Metalloproteases ('zincins'), catalytic domain"/>
    <property type="match status" value="1"/>
</dbReference>
<dbReference type="Gene3D" id="2.30.42.10">
    <property type="match status" value="1"/>
</dbReference>
<dbReference type="InterPro" id="IPR001478">
    <property type="entry name" value="PDZ"/>
</dbReference>
<comment type="caution">
    <text evidence="3">The sequence shown here is derived from an EMBL/GenBank/DDBJ whole genome shotgun (WGS) entry which is preliminary data.</text>
</comment>
<dbReference type="GO" id="GO:0008237">
    <property type="term" value="F:metallopeptidase activity"/>
    <property type="evidence" value="ECO:0007669"/>
    <property type="project" value="UniProtKB-KW"/>
</dbReference>
<keyword evidence="3" id="KW-0645">Protease</keyword>
<evidence type="ECO:0000256" key="1">
    <source>
        <dbReference type="SAM" id="SignalP"/>
    </source>
</evidence>
<dbReference type="PIRSF" id="PIRSF016493">
    <property type="entry name" value="Glycyl_aminpptds"/>
    <property type="match status" value="1"/>
</dbReference>
<sequence length="599" mass="67217">MKLRKKSLVAGVAAIFSVMTTSLAKGDDLNLSYELSFEEPYTHYAEVSMTVSGLDREYVDLKMAVWAPGSYLIREFSKNVEAFKAESSGKELNSGKISKNTWRVFTGGAAEITVNYRVYAFEMSVRTSFIDSDHAYLNGTSIFMYVDGAQELPATIKINPYREWKQISTGLEADAADPFLLSSPNYDILADSPIEIGNQDIIEFEAAGLPHEVAIYGGGDYDREKVIADFTKIIEEQTAIFGDHPCERYVFIVHFLASGGGGLEHLNSTTLQFPRQAVESAQGWASFLGLVAHEYFHLWNVKRLRPAALGPFNYEAENYTHMLWVSEGFTAYYDDWTVRRTGFYSPEEYLEKIAGVIGTVENTPGNRVQPVTEASFDAWIKYYRPNENSYNTTISYYSKGAILGMLIDMSIRENSKGKHSLDDLMRYMYDRYYKELDRGFEDAEFKEAVEKFAGDMDDFFENYVWGTEEIPYNEFFDAVGLKLVESQPRTGEAYLGASFEQTGNGLVVSRVVRGTAAYTSGINVNDLLLSVNGKAVADVESLLEGRKPGDELSLKLLRNGMVRTIGVVLGGNENSSFRFEKISNPGAQQQENYKAWMGL</sequence>
<dbReference type="InterPro" id="IPR036034">
    <property type="entry name" value="PDZ_sf"/>
</dbReference>
<evidence type="ECO:0000313" key="3">
    <source>
        <dbReference type="EMBL" id="TCS86810.1"/>
    </source>
</evidence>
<dbReference type="Pfam" id="PF05299">
    <property type="entry name" value="Peptidase_M61"/>
    <property type="match status" value="1"/>
</dbReference>
<dbReference type="CDD" id="cd06779">
    <property type="entry name" value="cpPDZ_Deg_HtrA-like"/>
    <property type="match status" value="1"/>
</dbReference>
<dbReference type="GO" id="GO:0006508">
    <property type="term" value="P:proteolysis"/>
    <property type="evidence" value="ECO:0007669"/>
    <property type="project" value="UniProtKB-KW"/>
</dbReference>
<evidence type="ECO:0000313" key="4">
    <source>
        <dbReference type="Proteomes" id="UP000295807"/>
    </source>
</evidence>
<dbReference type="Pfam" id="PF17899">
    <property type="entry name" value="Peptidase_M61_N"/>
    <property type="match status" value="1"/>
</dbReference>
<keyword evidence="4" id="KW-1185">Reference proteome</keyword>
<dbReference type="InterPro" id="IPR007963">
    <property type="entry name" value="Peptidase_M61_catalytic"/>
</dbReference>
<dbReference type="SUPFAM" id="SSF50156">
    <property type="entry name" value="PDZ domain-like"/>
    <property type="match status" value="1"/>
</dbReference>
<dbReference type="InterPro" id="IPR040756">
    <property type="entry name" value="Peptidase_M61_N"/>
</dbReference>
<gene>
    <name evidence="3" type="ORF">EDD80_106121</name>
</gene>
<dbReference type="Gene3D" id="1.10.390.10">
    <property type="entry name" value="Neutral Protease Domain 2"/>
    <property type="match status" value="1"/>
</dbReference>
<feature type="signal peptide" evidence="1">
    <location>
        <begin position="1"/>
        <end position="24"/>
    </location>
</feature>
<reference evidence="3 4" key="1">
    <citation type="submission" date="2019-03" db="EMBL/GenBank/DDBJ databases">
        <title>Genomic Encyclopedia of Type Strains, Phase IV (KMG-IV): sequencing the most valuable type-strain genomes for metagenomic binning, comparative biology and taxonomic classification.</title>
        <authorList>
            <person name="Goeker M."/>
        </authorList>
    </citation>
    <scope>NUCLEOTIDE SEQUENCE [LARGE SCALE GENOMIC DNA]</scope>
    <source>
        <strain evidence="3 4">DSM 21100</strain>
    </source>
</reference>
<proteinExistence type="predicted"/>
<accession>A0A4R3KQM1</accession>
<evidence type="ECO:0000259" key="2">
    <source>
        <dbReference type="PROSITE" id="PS50106"/>
    </source>
</evidence>